<dbReference type="InterPro" id="IPR027520">
    <property type="entry name" value="Slx1"/>
</dbReference>
<dbReference type="CDD" id="cd10455">
    <property type="entry name" value="GIY-YIG_SLX1"/>
    <property type="match status" value="1"/>
</dbReference>
<evidence type="ECO:0000256" key="10">
    <source>
        <dbReference type="ARBA" id="ARBA00023242"/>
    </source>
</evidence>
<evidence type="ECO:0000256" key="2">
    <source>
        <dbReference type="ARBA" id="ARBA00022723"/>
    </source>
</evidence>
<keyword evidence="8 11" id="KW-0233">DNA recombination</keyword>
<evidence type="ECO:0000256" key="1">
    <source>
        <dbReference type="ARBA" id="ARBA00022722"/>
    </source>
</evidence>
<dbReference type="Gene3D" id="3.40.1440.10">
    <property type="entry name" value="GIY-YIG endonuclease"/>
    <property type="match status" value="1"/>
</dbReference>
<comment type="function">
    <text evidence="11">Catalytic subunit of a heterodimeric structure-specific endonuclease that resolves DNA secondary structures generated during DNA repair and recombination. Has endonuclease activity towards branched DNA substrates, introducing single-strand cuts in duplex DNA close to junctions with ss-DNA.</text>
</comment>
<evidence type="ECO:0000313" key="13">
    <source>
        <dbReference type="EMBL" id="CAI9744296.1"/>
    </source>
</evidence>
<name>A0AA36C310_OCTVU</name>
<comment type="cofactor">
    <cofactor evidence="11">
        <name>a divalent metal cation</name>
        <dbReference type="ChEBI" id="CHEBI:60240"/>
    </cofactor>
</comment>
<dbReference type="Pfam" id="PF21202">
    <property type="entry name" value="SLX1_C"/>
    <property type="match status" value="1"/>
</dbReference>
<dbReference type="HAMAP" id="MF_03100">
    <property type="entry name" value="Endonuc_su_Slx1"/>
    <property type="match status" value="1"/>
</dbReference>
<dbReference type="SUPFAM" id="SSF82771">
    <property type="entry name" value="GIY-YIG endonuclease"/>
    <property type="match status" value="1"/>
</dbReference>
<evidence type="ECO:0000256" key="4">
    <source>
        <dbReference type="ARBA" id="ARBA00022763"/>
    </source>
</evidence>
<evidence type="ECO:0000256" key="9">
    <source>
        <dbReference type="ARBA" id="ARBA00023204"/>
    </source>
</evidence>
<proteinExistence type="inferred from homology"/>
<dbReference type="InterPro" id="IPR000305">
    <property type="entry name" value="GIY-YIG_endonuc"/>
</dbReference>
<dbReference type="EMBL" id="OX597843">
    <property type="protein sequence ID" value="CAI9744296.1"/>
    <property type="molecule type" value="Genomic_DNA"/>
</dbReference>
<keyword evidence="4 11" id="KW-0227">DNA damage</keyword>
<dbReference type="FunFam" id="3.40.1440.10:FF:000008">
    <property type="entry name" value="Structure-specific endonuclease subunit SLX1 homolog"/>
    <property type="match status" value="1"/>
</dbReference>
<keyword evidence="3 11" id="KW-0255">Endonuclease</keyword>
<keyword evidence="9 11" id="KW-0234">DNA repair</keyword>
<evidence type="ECO:0000256" key="8">
    <source>
        <dbReference type="ARBA" id="ARBA00023172"/>
    </source>
</evidence>
<dbReference type="SUPFAM" id="SSF57850">
    <property type="entry name" value="RING/U-box"/>
    <property type="match status" value="1"/>
</dbReference>
<keyword evidence="14" id="KW-1185">Reference proteome</keyword>
<evidence type="ECO:0000256" key="11">
    <source>
        <dbReference type="HAMAP-Rule" id="MF_03100"/>
    </source>
</evidence>
<keyword evidence="1 11" id="KW-0540">Nuclease</keyword>
<comment type="subunit">
    <text evidence="11">Forms a heterodimer with a member of the SLX4 family.</text>
</comment>
<evidence type="ECO:0000256" key="7">
    <source>
        <dbReference type="ARBA" id="ARBA00022833"/>
    </source>
</evidence>
<dbReference type="InterPro" id="IPR013083">
    <property type="entry name" value="Znf_RING/FYVE/PHD"/>
</dbReference>
<comment type="similarity">
    <text evidence="11">Belongs to the SLX1 family.</text>
</comment>
<dbReference type="PROSITE" id="PS50164">
    <property type="entry name" value="GIY_YIG"/>
    <property type="match status" value="1"/>
</dbReference>
<reference evidence="13" key="1">
    <citation type="submission" date="2023-08" db="EMBL/GenBank/DDBJ databases">
        <authorList>
            <person name="Alioto T."/>
            <person name="Alioto T."/>
            <person name="Gomez Garrido J."/>
        </authorList>
    </citation>
    <scope>NUCLEOTIDE SEQUENCE</scope>
</reference>
<gene>
    <name evidence="13" type="ORF">OCTVUL_1B025470</name>
</gene>
<keyword evidence="10 11" id="KW-0539">Nucleus</keyword>
<sequence length="299" mass="34368">MCVYAYSDGDRNSRSPLTVVMEESPDEIEDFYGVYLLYNINPAYRDRVYIGYTVDPNRRVRQHNSGKQAGGAWKTHGRGPWEMVLIVHGFPNNISALRFEWAWQHPTKSRRLKHLPAKKSFELMYSYRLRVLGEMLRVGPWKRLPLTIRWLKQEYQREFPPKLLPPTHMPIVYGPVQSRKISRSKTSTPADTEGLDVKLNTCSVCRELIVDNLAELKCLSCTARSHITCLAKHFLSKNLLEDTLSILPVDGNCPVCHQELLWGDLIRLKKGCYQGLTKSQDDDVDDDGDDWTNALSQAM</sequence>
<dbReference type="GO" id="GO:0033557">
    <property type="term" value="C:Slx1-Slx4 complex"/>
    <property type="evidence" value="ECO:0007669"/>
    <property type="project" value="UniProtKB-UniRule"/>
</dbReference>
<keyword evidence="5" id="KW-0863">Zinc-finger</keyword>
<dbReference type="InterPro" id="IPR050381">
    <property type="entry name" value="SLX1_endonuclease"/>
</dbReference>
<comment type="subcellular location">
    <subcellularLocation>
        <location evidence="11">Nucleus</location>
    </subcellularLocation>
</comment>
<organism evidence="13 14">
    <name type="scientific">Octopus vulgaris</name>
    <name type="common">Common octopus</name>
    <dbReference type="NCBI Taxonomy" id="6645"/>
    <lineage>
        <taxon>Eukaryota</taxon>
        <taxon>Metazoa</taxon>
        <taxon>Spiralia</taxon>
        <taxon>Lophotrochozoa</taxon>
        <taxon>Mollusca</taxon>
        <taxon>Cephalopoda</taxon>
        <taxon>Coleoidea</taxon>
        <taxon>Octopodiformes</taxon>
        <taxon>Octopoda</taxon>
        <taxon>Incirrata</taxon>
        <taxon>Octopodidae</taxon>
        <taxon>Octopus</taxon>
    </lineage>
</organism>
<dbReference type="Proteomes" id="UP001162480">
    <property type="component" value="Chromosome 30"/>
</dbReference>
<dbReference type="GO" id="GO:0008270">
    <property type="term" value="F:zinc ion binding"/>
    <property type="evidence" value="ECO:0007669"/>
    <property type="project" value="UniProtKB-KW"/>
</dbReference>
<keyword evidence="7" id="KW-0862">Zinc</keyword>
<comment type="caution">
    <text evidence="11">Lacks conserved residue(s) required for the propagation of feature annotation.</text>
</comment>
<accession>A0AA36C310</accession>
<keyword evidence="2" id="KW-0479">Metal-binding</keyword>
<feature type="domain" description="GIY-YIG" evidence="12">
    <location>
        <begin position="30"/>
        <end position="113"/>
    </location>
</feature>
<dbReference type="PANTHER" id="PTHR20208">
    <property type="entry name" value="STRUCTURE-SPECIFIC ENDONUCLEASE SUBUNIT SLX1"/>
    <property type="match status" value="1"/>
</dbReference>
<dbReference type="PANTHER" id="PTHR20208:SF10">
    <property type="entry name" value="STRUCTURE-SPECIFIC ENDONUCLEASE SUBUNIT SLX1"/>
    <property type="match status" value="1"/>
</dbReference>
<evidence type="ECO:0000259" key="12">
    <source>
        <dbReference type="PROSITE" id="PS50164"/>
    </source>
</evidence>
<dbReference type="AlphaFoldDB" id="A0AA36C310"/>
<dbReference type="EC" id="3.1.-.-" evidence="11"/>
<evidence type="ECO:0000313" key="14">
    <source>
        <dbReference type="Proteomes" id="UP001162480"/>
    </source>
</evidence>
<evidence type="ECO:0000256" key="6">
    <source>
        <dbReference type="ARBA" id="ARBA00022801"/>
    </source>
</evidence>
<evidence type="ECO:0000256" key="3">
    <source>
        <dbReference type="ARBA" id="ARBA00022759"/>
    </source>
</evidence>
<protein>
    <recommendedName>
        <fullName evidence="11">Structure-specific endonuclease subunit SLX1 homolog</fullName>
        <ecNumber evidence="11">3.1.-.-</ecNumber>
    </recommendedName>
</protein>
<dbReference type="Gene3D" id="3.30.40.10">
    <property type="entry name" value="Zinc/RING finger domain, C3HC4 (zinc finger)"/>
    <property type="match status" value="1"/>
</dbReference>
<dbReference type="GO" id="GO:0008821">
    <property type="term" value="F:crossover junction DNA endonuclease activity"/>
    <property type="evidence" value="ECO:0007669"/>
    <property type="project" value="TreeGrafter"/>
</dbReference>
<keyword evidence="6 11" id="KW-0378">Hydrolase</keyword>
<dbReference type="GO" id="GO:0000724">
    <property type="term" value="P:double-strand break repair via homologous recombination"/>
    <property type="evidence" value="ECO:0007669"/>
    <property type="project" value="TreeGrafter"/>
</dbReference>
<dbReference type="GO" id="GO:0017108">
    <property type="term" value="F:5'-flap endonuclease activity"/>
    <property type="evidence" value="ECO:0007669"/>
    <property type="project" value="InterPro"/>
</dbReference>
<dbReference type="Pfam" id="PF01541">
    <property type="entry name" value="GIY-YIG"/>
    <property type="match status" value="1"/>
</dbReference>
<dbReference type="InterPro" id="IPR048749">
    <property type="entry name" value="SLX1_C"/>
</dbReference>
<dbReference type="InterPro" id="IPR035901">
    <property type="entry name" value="GIY-YIG_endonuc_sf"/>
</dbReference>
<evidence type="ECO:0000256" key="5">
    <source>
        <dbReference type="ARBA" id="ARBA00022771"/>
    </source>
</evidence>